<keyword evidence="15" id="KW-1185">Reference proteome</keyword>
<protein>
    <recommendedName>
        <fullName evidence="8 9">Chromosomal replication initiator protein DnaA</fullName>
    </recommendedName>
</protein>
<dbReference type="Gene3D" id="1.10.1750.10">
    <property type="match status" value="1"/>
</dbReference>
<comment type="subunit">
    <text evidence="8">Oligomerizes as a right-handed, spiral filament on DNA at oriC.</text>
</comment>
<dbReference type="InterPro" id="IPR020591">
    <property type="entry name" value="Chromosome_initiator_DnaA-like"/>
</dbReference>
<feature type="binding site" evidence="8">
    <location>
        <position position="155"/>
    </location>
    <ligand>
        <name>ATP</name>
        <dbReference type="ChEBI" id="CHEBI:30616"/>
    </ligand>
</feature>
<keyword evidence="7 8" id="KW-0238">DNA-binding</keyword>
<dbReference type="SMART" id="SM00382">
    <property type="entry name" value="AAA"/>
    <property type="match status" value="1"/>
</dbReference>
<dbReference type="NCBIfam" id="TIGR00362">
    <property type="entry name" value="DnaA"/>
    <property type="match status" value="1"/>
</dbReference>
<gene>
    <name evidence="8 14" type="primary">dnaA</name>
    <name evidence="14" type="ORF">H8Z76_11310</name>
</gene>
<comment type="similarity">
    <text evidence="1 8 11">Belongs to the DnaA family.</text>
</comment>
<feature type="binding site" evidence="8">
    <location>
        <position position="157"/>
    </location>
    <ligand>
        <name>ATP</name>
        <dbReference type="ChEBI" id="CHEBI:30616"/>
    </ligand>
</feature>
<dbReference type="InterPro" id="IPR001957">
    <property type="entry name" value="Chromosome_initiator_DnaA"/>
</dbReference>
<dbReference type="PANTHER" id="PTHR30050:SF2">
    <property type="entry name" value="CHROMOSOMAL REPLICATION INITIATOR PROTEIN DNAA"/>
    <property type="match status" value="1"/>
</dbReference>
<evidence type="ECO:0000313" key="14">
    <source>
        <dbReference type="EMBL" id="MBC5754593.1"/>
    </source>
</evidence>
<dbReference type="InterPro" id="IPR013317">
    <property type="entry name" value="DnaA_dom"/>
</dbReference>
<evidence type="ECO:0000256" key="9">
    <source>
        <dbReference type="NCBIfam" id="TIGR00362"/>
    </source>
</evidence>
<organism evidence="14 15">
    <name type="scientific">Roseburia yibonii</name>
    <dbReference type="NCBI Taxonomy" id="2763063"/>
    <lineage>
        <taxon>Bacteria</taxon>
        <taxon>Bacillati</taxon>
        <taxon>Bacillota</taxon>
        <taxon>Clostridia</taxon>
        <taxon>Lachnospirales</taxon>
        <taxon>Lachnospiraceae</taxon>
        <taxon>Roseburia</taxon>
    </lineage>
</organism>
<evidence type="ECO:0000256" key="10">
    <source>
        <dbReference type="RuleBase" id="RU000577"/>
    </source>
</evidence>
<evidence type="ECO:0000256" key="7">
    <source>
        <dbReference type="ARBA" id="ARBA00023125"/>
    </source>
</evidence>
<feature type="binding site" evidence="8">
    <location>
        <position position="156"/>
    </location>
    <ligand>
        <name>ATP</name>
        <dbReference type="ChEBI" id="CHEBI:30616"/>
    </ligand>
</feature>
<feature type="region of interest" description="Domain I, interacts with DnaA modulators" evidence="8">
    <location>
        <begin position="1"/>
        <end position="93"/>
    </location>
</feature>
<evidence type="ECO:0000256" key="5">
    <source>
        <dbReference type="ARBA" id="ARBA00022840"/>
    </source>
</evidence>
<dbReference type="InterPro" id="IPR027417">
    <property type="entry name" value="P-loop_NTPase"/>
</dbReference>
<dbReference type="HAMAP" id="MF_00377">
    <property type="entry name" value="DnaA_bact"/>
    <property type="match status" value="1"/>
</dbReference>
<keyword evidence="5 8" id="KW-0067">ATP-binding</keyword>
<dbReference type="PROSITE" id="PS01008">
    <property type="entry name" value="DNAA"/>
    <property type="match status" value="1"/>
</dbReference>
<evidence type="ECO:0000313" key="15">
    <source>
        <dbReference type="Proteomes" id="UP000621540"/>
    </source>
</evidence>
<dbReference type="RefSeq" id="WP_022514280.1">
    <property type="nucleotide sequence ID" value="NZ_JACOQH010000009.1"/>
</dbReference>
<comment type="function">
    <text evidence="8 10">Plays an essential role in the initiation and regulation of chromosomal replication. ATP-DnaA binds to the origin of replication (oriC) to initiate formation of the DNA replication initiation complex once per cell cycle. Binds the DnaA box (a 9 base pair repeat at the origin) and separates the double-stranded (ds)DNA. Forms a right-handed helical filament on oriC DNA; dsDNA binds to the exterior of the filament while single-stranded (ss)DNA is stabiized in the filament's interior. The ATP-DnaA-oriC complex binds and stabilizes one strand of the AT-rich DNA unwinding element (DUE), permitting loading of DNA polymerase. After initiation quickly degrades to an ADP-DnaA complex that is not apt for DNA replication. Binds acidic phospholipids.</text>
</comment>
<dbReference type="Pfam" id="PF11638">
    <property type="entry name" value="DnaA_N"/>
    <property type="match status" value="1"/>
</dbReference>
<dbReference type="CDD" id="cd06571">
    <property type="entry name" value="Bac_DnaA_C"/>
    <property type="match status" value="1"/>
</dbReference>
<dbReference type="CDD" id="cd00009">
    <property type="entry name" value="AAA"/>
    <property type="match status" value="1"/>
</dbReference>
<dbReference type="SUPFAM" id="SSF52540">
    <property type="entry name" value="P-loop containing nucleoside triphosphate hydrolases"/>
    <property type="match status" value="1"/>
</dbReference>
<dbReference type="Proteomes" id="UP000621540">
    <property type="component" value="Unassembled WGS sequence"/>
</dbReference>
<dbReference type="SMART" id="SM00760">
    <property type="entry name" value="Bac_DnaA_C"/>
    <property type="match status" value="1"/>
</dbReference>
<feature type="region of interest" description="Domain IV, binds dsDNA" evidence="8">
    <location>
        <begin position="329"/>
        <end position="450"/>
    </location>
</feature>
<comment type="caution">
    <text evidence="14">The sequence shown here is derived from an EMBL/GenBank/DDBJ whole genome shotgun (WGS) entry which is preliminary data.</text>
</comment>
<sequence>MEQILEKWDKILQEVKEEYELTEVSFNTWLKPLSVSDVQGDKLYILVPLEKMARDFIEKKYTLPIKVAVANQTGQDYDISFILPEQEKKIKSSYNKKPAPTSGTTDISNLNPNYTFDTFVVGNNNRLAHAASLAVAESPGEVYNPLFLYGGVGLGKTHLMHSIAHFIQANRPDAKILYVSSESFTNELIDAIRNGNNTAMTKFREKYRNIDVLLIDDIQFIIGKESTQEEFFHTFNELYLADKQIVISSDKPPKDMETLEERIRSRFECGLTADIGSPDYETRMAILRRKTETDNFELDDDILSYIANNIKSNIRELEGALNKLMAFSNLVHTPITMDLAVRELQNVISPDKQNEVTPQLIIDVVSEHFQITPEQMKSKSRSSEIAKPRQIAMYLCKNMTDISLDGIGSLLGGRDHSTIIHGIKKIGEEYESTEATRSLIDTIKKKINPN</sequence>
<dbReference type="InterPro" id="IPR003593">
    <property type="entry name" value="AAA+_ATPase"/>
</dbReference>
<name>A0ABR7ICD0_9FIRM</name>
<keyword evidence="4 8" id="KW-0547">Nucleotide-binding</keyword>
<evidence type="ECO:0000256" key="6">
    <source>
        <dbReference type="ARBA" id="ARBA00023121"/>
    </source>
</evidence>
<reference evidence="14 15" key="1">
    <citation type="submission" date="2020-08" db="EMBL/GenBank/DDBJ databases">
        <title>Genome public.</title>
        <authorList>
            <person name="Liu C."/>
            <person name="Sun Q."/>
        </authorList>
    </citation>
    <scope>NUCLEOTIDE SEQUENCE [LARGE SCALE GENOMIC DNA]</scope>
    <source>
        <strain evidence="14 15">BX0805</strain>
    </source>
</reference>
<keyword evidence="3 8" id="KW-0235">DNA replication</keyword>
<dbReference type="InterPro" id="IPR010921">
    <property type="entry name" value="Trp_repressor/repl_initiator"/>
</dbReference>
<comment type="domain">
    <text evidence="8">Domain I is involved in oligomerization and binding regulators, domain II is flexibile and of varying length in different bacteria, domain III forms the AAA+ region, while domain IV binds dsDNA.</text>
</comment>
<comment type="subcellular location">
    <subcellularLocation>
        <location evidence="8">Cytoplasm</location>
    </subcellularLocation>
</comment>
<evidence type="ECO:0000256" key="8">
    <source>
        <dbReference type="HAMAP-Rule" id="MF_00377"/>
    </source>
</evidence>
<dbReference type="InterPro" id="IPR024633">
    <property type="entry name" value="DnaA_N_dom"/>
</dbReference>
<evidence type="ECO:0000259" key="12">
    <source>
        <dbReference type="SMART" id="SM00382"/>
    </source>
</evidence>
<dbReference type="Pfam" id="PF00308">
    <property type="entry name" value="Bac_DnaA"/>
    <property type="match status" value="1"/>
</dbReference>
<feature type="binding site" evidence="8">
    <location>
        <position position="153"/>
    </location>
    <ligand>
        <name>ATP</name>
        <dbReference type="ChEBI" id="CHEBI:30616"/>
    </ligand>
</feature>
<dbReference type="SUPFAM" id="SSF48295">
    <property type="entry name" value="TrpR-like"/>
    <property type="match status" value="1"/>
</dbReference>
<dbReference type="Gene3D" id="3.40.50.300">
    <property type="entry name" value="P-loop containing nucleotide triphosphate hydrolases"/>
    <property type="match status" value="1"/>
</dbReference>
<keyword evidence="2 8" id="KW-0963">Cytoplasm</keyword>
<evidence type="ECO:0000256" key="4">
    <source>
        <dbReference type="ARBA" id="ARBA00022741"/>
    </source>
</evidence>
<evidence type="ECO:0000256" key="1">
    <source>
        <dbReference type="ARBA" id="ARBA00006583"/>
    </source>
</evidence>
<feature type="domain" description="AAA+ ATPase" evidence="12">
    <location>
        <begin position="142"/>
        <end position="273"/>
    </location>
</feature>
<dbReference type="Gene3D" id="3.30.300.180">
    <property type="match status" value="1"/>
</dbReference>
<evidence type="ECO:0000256" key="11">
    <source>
        <dbReference type="RuleBase" id="RU004227"/>
    </source>
</evidence>
<proteinExistence type="inferred from homology"/>
<comment type="caution">
    <text evidence="8">Lacks conserved residue(s) required for the propagation of feature annotation.</text>
</comment>
<dbReference type="EMBL" id="JACOQH010000009">
    <property type="protein sequence ID" value="MBC5754593.1"/>
    <property type="molecule type" value="Genomic_DNA"/>
</dbReference>
<dbReference type="PRINTS" id="PR00051">
    <property type="entry name" value="DNAA"/>
</dbReference>
<dbReference type="PANTHER" id="PTHR30050">
    <property type="entry name" value="CHROMOSOMAL REPLICATION INITIATOR PROTEIN DNAA"/>
    <property type="match status" value="1"/>
</dbReference>
<feature type="domain" description="Chromosomal replication initiator DnaA C-terminal" evidence="13">
    <location>
        <begin position="357"/>
        <end position="426"/>
    </location>
</feature>
<dbReference type="InterPro" id="IPR038454">
    <property type="entry name" value="DnaA_N_sf"/>
</dbReference>
<accession>A0ABR7ICD0</accession>
<evidence type="ECO:0000256" key="3">
    <source>
        <dbReference type="ARBA" id="ARBA00022705"/>
    </source>
</evidence>
<dbReference type="Gene3D" id="1.10.8.60">
    <property type="match status" value="1"/>
</dbReference>
<evidence type="ECO:0000259" key="13">
    <source>
        <dbReference type="SMART" id="SM00760"/>
    </source>
</evidence>
<dbReference type="InterPro" id="IPR018312">
    <property type="entry name" value="Chromosome_initiator_DnaA_CS"/>
</dbReference>
<dbReference type="Pfam" id="PF08299">
    <property type="entry name" value="Bac_DnaA_C"/>
    <property type="match status" value="1"/>
</dbReference>
<keyword evidence="6 8" id="KW-0446">Lipid-binding</keyword>
<evidence type="ECO:0000256" key="2">
    <source>
        <dbReference type="ARBA" id="ARBA00022490"/>
    </source>
</evidence>
<dbReference type="InterPro" id="IPR013159">
    <property type="entry name" value="DnaA_C"/>
</dbReference>